<sequence length="59" mass="6544">MRPSFVCLLVFDIVADIATELPAQSPALEAIARERFNQVFVKVIVPIPLSHSLPGRTLR</sequence>
<accession>A0A517M0V2</accession>
<dbReference type="RefSeq" id="WP_145345784.1">
    <property type="nucleotide sequence ID" value="NZ_CP036261.1"/>
</dbReference>
<reference evidence="1 2" key="1">
    <citation type="submission" date="2019-02" db="EMBL/GenBank/DDBJ databases">
        <title>Deep-cultivation of Planctomycetes and their phenomic and genomic characterization uncovers novel biology.</title>
        <authorList>
            <person name="Wiegand S."/>
            <person name="Jogler M."/>
            <person name="Boedeker C."/>
            <person name="Pinto D."/>
            <person name="Vollmers J."/>
            <person name="Rivas-Marin E."/>
            <person name="Kohn T."/>
            <person name="Peeters S.H."/>
            <person name="Heuer A."/>
            <person name="Rast P."/>
            <person name="Oberbeckmann S."/>
            <person name="Bunk B."/>
            <person name="Jeske O."/>
            <person name="Meyerdierks A."/>
            <person name="Storesund J.E."/>
            <person name="Kallscheuer N."/>
            <person name="Luecker S."/>
            <person name="Lage O.M."/>
            <person name="Pohl T."/>
            <person name="Merkel B.J."/>
            <person name="Hornburger P."/>
            <person name="Mueller R.-W."/>
            <person name="Bruemmer F."/>
            <person name="Labrenz M."/>
            <person name="Spormann A.M."/>
            <person name="Op den Camp H."/>
            <person name="Overmann J."/>
            <person name="Amann R."/>
            <person name="Jetten M.S.M."/>
            <person name="Mascher T."/>
            <person name="Medema M.H."/>
            <person name="Devos D.P."/>
            <person name="Kaster A.-K."/>
            <person name="Ovreas L."/>
            <person name="Rohde M."/>
            <person name="Galperin M.Y."/>
            <person name="Jogler C."/>
        </authorList>
    </citation>
    <scope>NUCLEOTIDE SEQUENCE [LARGE SCALE GENOMIC DNA]</scope>
    <source>
        <strain evidence="1 2">EC9</strain>
    </source>
</reference>
<dbReference type="OrthoDB" id="266733at2"/>
<gene>
    <name evidence="1" type="ORF">EC9_26980</name>
</gene>
<organism evidence="1 2">
    <name type="scientific">Rosistilla ulvae</name>
    <dbReference type="NCBI Taxonomy" id="1930277"/>
    <lineage>
        <taxon>Bacteria</taxon>
        <taxon>Pseudomonadati</taxon>
        <taxon>Planctomycetota</taxon>
        <taxon>Planctomycetia</taxon>
        <taxon>Pirellulales</taxon>
        <taxon>Pirellulaceae</taxon>
        <taxon>Rosistilla</taxon>
    </lineage>
</organism>
<dbReference type="AlphaFoldDB" id="A0A517M0V2"/>
<dbReference type="KEGG" id="ruv:EC9_26980"/>
<keyword evidence="2" id="KW-1185">Reference proteome</keyword>
<name>A0A517M0V2_9BACT</name>
<dbReference type="Proteomes" id="UP000319557">
    <property type="component" value="Chromosome"/>
</dbReference>
<dbReference type="EMBL" id="CP036261">
    <property type="protein sequence ID" value="QDS88507.1"/>
    <property type="molecule type" value="Genomic_DNA"/>
</dbReference>
<evidence type="ECO:0000313" key="2">
    <source>
        <dbReference type="Proteomes" id="UP000319557"/>
    </source>
</evidence>
<proteinExistence type="predicted"/>
<protein>
    <submittedName>
        <fullName evidence="1">Uncharacterized protein</fullName>
    </submittedName>
</protein>
<evidence type="ECO:0000313" key="1">
    <source>
        <dbReference type="EMBL" id="QDS88507.1"/>
    </source>
</evidence>